<dbReference type="GeneTree" id="ENSGT00840000129931"/>
<dbReference type="OMA" id="NNIPHEV"/>
<accession>H3ANH1</accession>
<dbReference type="PANTHER" id="PTHR21301:SF10">
    <property type="entry name" value="REVERSE TRANSCRIPTASE DOMAIN-CONTAINING PROTEIN"/>
    <property type="match status" value="1"/>
</dbReference>
<reference evidence="2" key="1">
    <citation type="submission" date="2011-08" db="EMBL/GenBank/DDBJ databases">
        <title>The draft genome of Latimeria chalumnae.</title>
        <authorList>
            <person name="Di Palma F."/>
            <person name="Alfoldi J."/>
            <person name="Johnson J."/>
            <person name="Berlin A."/>
            <person name="Gnerre S."/>
            <person name="Jaffe D."/>
            <person name="MacCallum I."/>
            <person name="Young S."/>
            <person name="Walker B.J."/>
            <person name="Lander E."/>
            <person name="Lindblad-Toh K."/>
        </authorList>
    </citation>
    <scope>NUCLEOTIDE SEQUENCE [LARGE SCALE GENOMIC DNA]</scope>
    <source>
        <strain evidence="2">Wild caught</strain>
    </source>
</reference>
<reference evidence="1" key="3">
    <citation type="submission" date="2025-09" db="UniProtKB">
        <authorList>
            <consortium name="Ensembl"/>
        </authorList>
    </citation>
    <scope>IDENTIFICATION</scope>
</reference>
<sequence length="256" mass="29544">MRGNNFKLAGKNFLQIHGMGMGQIFSPCISNRVVYYLEEHALATVLLQLTLWLRYRDDVPFLWDHGVTELQNFLSFLNNLHPHFKFSDESSLQAVPFLDVQIYKDHSNKLRVKSFFKPTYMHQYLHRLSCHLVAIFNGFIKGALIRLIRNNSTENDYIQASQTFLSYLVLRGYSTATLNSILAKVSYNNRQHYLKDKVKAKDTPLTFVVPYNPAIPPRTIKKVLVNHFHLIANDPLLSALFPEPPILALKRQKSLG</sequence>
<proteinExistence type="predicted"/>
<organism evidence="1 2">
    <name type="scientific">Latimeria chalumnae</name>
    <name type="common">Coelacanth</name>
    <dbReference type="NCBI Taxonomy" id="7897"/>
    <lineage>
        <taxon>Eukaryota</taxon>
        <taxon>Metazoa</taxon>
        <taxon>Chordata</taxon>
        <taxon>Craniata</taxon>
        <taxon>Vertebrata</taxon>
        <taxon>Euteleostomi</taxon>
        <taxon>Coelacanthiformes</taxon>
        <taxon>Coelacanthidae</taxon>
        <taxon>Latimeria</taxon>
    </lineage>
</organism>
<dbReference type="Proteomes" id="UP000008672">
    <property type="component" value="Unassembled WGS sequence"/>
</dbReference>
<dbReference type="EMBL" id="AFYH01178150">
    <property type="status" value="NOT_ANNOTATED_CDS"/>
    <property type="molecule type" value="Genomic_DNA"/>
</dbReference>
<evidence type="ECO:0000313" key="2">
    <source>
        <dbReference type="Proteomes" id="UP000008672"/>
    </source>
</evidence>
<dbReference type="AlphaFoldDB" id="H3ANH1"/>
<dbReference type="InParanoid" id="H3ANH1"/>
<evidence type="ECO:0000313" key="1">
    <source>
        <dbReference type="Ensembl" id="ENSLACP00000011192.1"/>
    </source>
</evidence>
<protein>
    <recommendedName>
        <fullName evidence="3">Reverse transcriptase domain-containing protein</fullName>
    </recommendedName>
</protein>
<evidence type="ECO:0008006" key="3">
    <source>
        <dbReference type="Google" id="ProtNLM"/>
    </source>
</evidence>
<keyword evidence="2" id="KW-1185">Reference proteome</keyword>
<name>H3ANH1_LATCH</name>
<reference evidence="1" key="2">
    <citation type="submission" date="2025-08" db="UniProtKB">
        <authorList>
            <consortium name="Ensembl"/>
        </authorList>
    </citation>
    <scope>IDENTIFICATION</scope>
</reference>
<dbReference type="Ensembl" id="ENSLACT00000011276.1">
    <property type="protein sequence ID" value="ENSLACP00000011192.1"/>
    <property type="gene ID" value="ENSLACG00000009848.1"/>
</dbReference>
<dbReference type="STRING" id="7897.ENSLACP00000011192"/>
<dbReference type="eggNOG" id="ENOG502RXU5">
    <property type="taxonomic scope" value="Eukaryota"/>
</dbReference>
<dbReference type="HOGENOM" id="CLU_1087938_0_0_1"/>
<dbReference type="PANTHER" id="PTHR21301">
    <property type="entry name" value="REVERSE TRANSCRIPTASE"/>
    <property type="match status" value="1"/>
</dbReference>